<evidence type="ECO:0000256" key="1">
    <source>
        <dbReference type="ARBA" id="ARBA00022691"/>
    </source>
</evidence>
<dbReference type="InterPro" id="IPR013785">
    <property type="entry name" value="Aldolase_TIM"/>
</dbReference>
<proteinExistence type="predicted"/>
<dbReference type="OrthoDB" id="9801154at2"/>
<dbReference type="InterPro" id="IPR051675">
    <property type="entry name" value="Endo/Exo/Phosphatase_dom_1"/>
</dbReference>
<evidence type="ECO:0000256" key="4">
    <source>
        <dbReference type="ARBA" id="ARBA00023014"/>
    </source>
</evidence>
<accession>A0A410QAX1</accession>
<reference evidence="7" key="1">
    <citation type="submission" date="2019-01" db="EMBL/GenBank/DDBJ databases">
        <title>Draft genomes of a novel of Sporanaerobacter strains.</title>
        <authorList>
            <person name="Ma S."/>
        </authorList>
    </citation>
    <scope>NUCLEOTIDE SEQUENCE [LARGE SCALE GENOMIC DNA]</scope>
    <source>
        <strain evidence="7">NJN-17</strain>
    </source>
</reference>
<dbReference type="InterPro" id="IPR010994">
    <property type="entry name" value="RuvA_2-like"/>
</dbReference>
<dbReference type="PANTHER" id="PTHR21180:SF9">
    <property type="entry name" value="TYPE II SECRETION SYSTEM PROTEIN K"/>
    <property type="match status" value="1"/>
</dbReference>
<dbReference type="SUPFAM" id="SSF47781">
    <property type="entry name" value="RuvA domain 2-like"/>
    <property type="match status" value="1"/>
</dbReference>
<dbReference type="SUPFAM" id="SSF102114">
    <property type="entry name" value="Radical SAM enzymes"/>
    <property type="match status" value="1"/>
</dbReference>
<gene>
    <name evidence="6" type="ORF">EQM13_05895</name>
</gene>
<dbReference type="Gene3D" id="1.10.150.320">
    <property type="entry name" value="Photosystem II 12 kDa extrinsic protein"/>
    <property type="match status" value="1"/>
</dbReference>
<keyword evidence="1" id="KW-0949">S-adenosyl-L-methionine</keyword>
<dbReference type="RefSeq" id="WP_071140832.1">
    <property type="nucleotide sequence ID" value="NZ_CP035282.1"/>
</dbReference>
<dbReference type="GO" id="GO:0003824">
    <property type="term" value="F:catalytic activity"/>
    <property type="evidence" value="ECO:0007669"/>
    <property type="project" value="InterPro"/>
</dbReference>
<evidence type="ECO:0000256" key="3">
    <source>
        <dbReference type="ARBA" id="ARBA00023004"/>
    </source>
</evidence>
<name>A0A410QAX1_9FIRM</name>
<dbReference type="InterPro" id="IPR023874">
    <property type="entry name" value="DNA_rSAM_put"/>
</dbReference>
<organism evidence="6 7">
    <name type="scientific">Acidilutibacter cellobiosedens</name>
    <dbReference type="NCBI Taxonomy" id="2507161"/>
    <lineage>
        <taxon>Bacteria</taxon>
        <taxon>Bacillati</taxon>
        <taxon>Bacillota</taxon>
        <taxon>Tissierellia</taxon>
        <taxon>Tissierellales</taxon>
        <taxon>Acidilutibacteraceae</taxon>
        <taxon>Acidilutibacter</taxon>
    </lineage>
</organism>
<evidence type="ECO:0000313" key="7">
    <source>
        <dbReference type="Proteomes" id="UP000287969"/>
    </source>
</evidence>
<dbReference type="InterPro" id="IPR007197">
    <property type="entry name" value="rSAM"/>
</dbReference>
<dbReference type="Pfam" id="PF04055">
    <property type="entry name" value="Radical_SAM"/>
    <property type="match status" value="1"/>
</dbReference>
<dbReference type="SFLD" id="SFLDS00029">
    <property type="entry name" value="Radical_SAM"/>
    <property type="match status" value="1"/>
</dbReference>
<evidence type="ECO:0000256" key="2">
    <source>
        <dbReference type="ARBA" id="ARBA00022723"/>
    </source>
</evidence>
<evidence type="ECO:0000313" key="6">
    <source>
        <dbReference type="EMBL" id="QAT61151.1"/>
    </source>
</evidence>
<dbReference type="GO" id="GO:0051536">
    <property type="term" value="F:iron-sulfur cluster binding"/>
    <property type="evidence" value="ECO:0007669"/>
    <property type="project" value="UniProtKB-KW"/>
</dbReference>
<protein>
    <submittedName>
        <fullName evidence="6">Putative DNA modification/repair radical SAM protein</fullName>
    </submittedName>
</protein>
<dbReference type="EMBL" id="CP035282">
    <property type="protein sequence ID" value="QAT61151.1"/>
    <property type="molecule type" value="Genomic_DNA"/>
</dbReference>
<dbReference type="AlphaFoldDB" id="A0A410QAX1"/>
<keyword evidence="7" id="KW-1185">Reference proteome</keyword>
<dbReference type="Gene3D" id="3.20.20.70">
    <property type="entry name" value="Aldolase class I"/>
    <property type="match status" value="1"/>
</dbReference>
<sequence length="434" mass="49605">MEISDKLKILSAAAKYDVSCSSSGSRRTSKKGGFGSTSMYGICHSWTDDGRCISLLKILMSNCCIYDCAYCINRRSNDIPRASFTPDEVADLTINFYKRNYIEGLFLSSAVLKSPNYTMELLTDIARKLRENYGFNGYIHLKTIPGADNDLIEKAGMYADRMSVNIELPSEKGLKLLAPQKKKESILTPMNFINYRMEQYSEEKKKFRFSQKFVPAGQTTQLIVGATPDNDLKILRLSEALYNEFKLKRVYYSAYVPVTHHPNLPAVSSPPLIREHRLYQADWLLRFYGFHASEILNEEKPDFDLALDPKCNWALKNLEFFPVEINRVDYNTLLRVPGIGVKSARKIVAARRFCPLNFDDLRKLGIVMKRARYFITCNGKYYGIKNMDESAIRNSLIYEDKKSSNIVGEQLSMFSVYPSIILPENNIKVIGEEV</sequence>
<dbReference type="NCBIfam" id="TIGR03916">
    <property type="entry name" value="rSAM_link_UDG"/>
    <property type="match status" value="1"/>
</dbReference>
<dbReference type="InterPro" id="IPR058240">
    <property type="entry name" value="rSAM_sf"/>
</dbReference>
<dbReference type="SFLD" id="SFLDG01102">
    <property type="entry name" value="Uncharacterised_Radical_SAM_Su"/>
    <property type="match status" value="1"/>
</dbReference>
<keyword evidence="2" id="KW-0479">Metal-binding</keyword>
<keyword evidence="3" id="KW-0408">Iron</keyword>
<dbReference type="CDD" id="cd01335">
    <property type="entry name" value="Radical_SAM"/>
    <property type="match status" value="1"/>
</dbReference>
<dbReference type="KEGG" id="spoa:EQM13_05895"/>
<keyword evidence="4" id="KW-0411">Iron-sulfur</keyword>
<feature type="domain" description="Radical SAM core" evidence="5">
    <location>
        <begin position="59"/>
        <end position="184"/>
    </location>
</feature>
<evidence type="ECO:0000259" key="5">
    <source>
        <dbReference type="Pfam" id="PF04055"/>
    </source>
</evidence>
<dbReference type="Proteomes" id="UP000287969">
    <property type="component" value="Chromosome"/>
</dbReference>
<dbReference type="PANTHER" id="PTHR21180">
    <property type="entry name" value="ENDONUCLEASE/EXONUCLEASE/PHOSPHATASE FAMILY DOMAIN-CONTAINING PROTEIN 1"/>
    <property type="match status" value="1"/>
</dbReference>
<dbReference type="GO" id="GO:0046872">
    <property type="term" value="F:metal ion binding"/>
    <property type="evidence" value="ECO:0007669"/>
    <property type="project" value="UniProtKB-KW"/>
</dbReference>